<dbReference type="Proteomes" id="UP001516023">
    <property type="component" value="Unassembled WGS sequence"/>
</dbReference>
<keyword evidence="3" id="KW-1185">Reference proteome</keyword>
<gene>
    <name evidence="2" type="ORF">HJC23_004382</name>
</gene>
<feature type="compositionally biased region" description="Polar residues" evidence="1">
    <location>
        <begin position="57"/>
        <end position="76"/>
    </location>
</feature>
<accession>A0ABD3PHC3</accession>
<protein>
    <submittedName>
        <fullName evidence="2">Uncharacterized protein</fullName>
    </submittedName>
</protein>
<evidence type="ECO:0000313" key="3">
    <source>
        <dbReference type="Proteomes" id="UP001516023"/>
    </source>
</evidence>
<name>A0ABD3PHC3_9STRA</name>
<comment type="caution">
    <text evidence="2">The sequence shown here is derived from an EMBL/GenBank/DDBJ whole genome shotgun (WGS) entry which is preliminary data.</text>
</comment>
<evidence type="ECO:0000256" key="1">
    <source>
        <dbReference type="SAM" id="MobiDB-lite"/>
    </source>
</evidence>
<proteinExistence type="predicted"/>
<sequence length="98" mass="10782">MPSMGKKISPWATQSTELIFGEEMTSTDVMENPRLKSRYDTDSAEANAVLSVLPPTKHSNGPMDSSGRNCLPQSMNCDRCLQDSLDSHSESETSQDEL</sequence>
<evidence type="ECO:0000313" key="2">
    <source>
        <dbReference type="EMBL" id="KAL3787357.1"/>
    </source>
</evidence>
<organism evidence="2 3">
    <name type="scientific">Cyclotella cryptica</name>
    <dbReference type="NCBI Taxonomy" id="29204"/>
    <lineage>
        <taxon>Eukaryota</taxon>
        <taxon>Sar</taxon>
        <taxon>Stramenopiles</taxon>
        <taxon>Ochrophyta</taxon>
        <taxon>Bacillariophyta</taxon>
        <taxon>Coscinodiscophyceae</taxon>
        <taxon>Thalassiosirophycidae</taxon>
        <taxon>Stephanodiscales</taxon>
        <taxon>Stephanodiscaceae</taxon>
        <taxon>Cyclotella</taxon>
    </lineage>
</organism>
<feature type="region of interest" description="Disordered" evidence="1">
    <location>
        <begin position="53"/>
        <end position="76"/>
    </location>
</feature>
<dbReference type="AlphaFoldDB" id="A0ABD3PHC3"/>
<reference evidence="2 3" key="1">
    <citation type="journal article" date="2020" name="G3 (Bethesda)">
        <title>Improved Reference Genome for Cyclotella cryptica CCMP332, a Model for Cell Wall Morphogenesis, Salinity Adaptation, and Lipid Production in Diatoms (Bacillariophyta).</title>
        <authorList>
            <person name="Roberts W.R."/>
            <person name="Downey K.M."/>
            <person name="Ruck E.C."/>
            <person name="Traller J.C."/>
            <person name="Alverson A.J."/>
        </authorList>
    </citation>
    <scope>NUCLEOTIDE SEQUENCE [LARGE SCALE GENOMIC DNA]</scope>
    <source>
        <strain evidence="2 3">CCMP332</strain>
    </source>
</reference>
<dbReference type="EMBL" id="JABMIG020000176">
    <property type="protein sequence ID" value="KAL3787357.1"/>
    <property type="molecule type" value="Genomic_DNA"/>
</dbReference>